<sequence>MNLLVPLLVVLVISVLLRLLVPVTIRITTNVSVRDLRALSAAFDARMVPYMQGSYSGDPTNLEGAMRGLLAIAREVAAQQPERVGEDILHTLIVTAVAARRIARRDRARAALDAVLRAERKAA</sequence>
<organism evidence="1 2">
    <name type="scientific">Eiseniibacteriota bacterium</name>
    <dbReference type="NCBI Taxonomy" id="2212470"/>
    <lineage>
        <taxon>Bacteria</taxon>
        <taxon>Candidatus Eiseniibacteriota</taxon>
    </lineage>
</organism>
<comment type="caution">
    <text evidence="1">The sequence shown here is derived from an EMBL/GenBank/DDBJ whole genome shotgun (WGS) entry which is preliminary data.</text>
</comment>
<protein>
    <submittedName>
        <fullName evidence="1">Uncharacterized protein</fullName>
    </submittedName>
</protein>
<evidence type="ECO:0000313" key="2">
    <source>
        <dbReference type="Proteomes" id="UP000317716"/>
    </source>
</evidence>
<gene>
    <name evidence="1" type="ORF">E6K72_01220</name>
</gene>
<dbReference type="EMBL" id="VBOS01000033">
    <property type="protein sequence ID" value="TMQ59894.1"/>
    <property type="molecule type" value="Genomic_DNA"/>
</dbReference>
<dbReference type="Proteomes" id="UP000317716">
    <property type="component" value="Unassembled WGS sequence"/>
</dbReference>
<name>A0A538T8N5_UNCEI</name>
<evidence type="ECO:0000313" key="1">
    <source>
        <dbReference type="EMBL" id="TMQ59894.1"/>
    </source>
</evidence>
<proteinExistence type="predicted"/>
<dbReference type="AlphaFoldDB" id="A0A538T8N5"/>
<accession>A0A538T8N5</accession>
<reference evidence="1 2" key="1">
    <citation type="journal article" date="2019" name="Nat. Microbiol.">
        <title>Mediterranean grassland soil C-N compound turnover is dependent on rainfall and depth, and is mediated by genomically divergent microorganisms.</title>
        <authorList>
            <person name="Diamond S."/>
            <person name="Andeer P.F."/>
            <person name="Li Z."/>
            <person name="Crits-Christoph A."/>
            <person name="Burstein D."/>
            <person name="Anantharaman K."/>
            <person name="Lane K.R."/>
            <person name="Thomas B.C."/>
            <person name="Pan C."/>
            <person name="Northen T.R."/>
            <person name="Banfield J.F."/>
        </authorList>
    </citation>
    <scope>NUCLEOTIDE SEQUENCE [LARGE SCALE GENOMIC DNA]</scope>
    <source>
        <strain evidence="1">WS_2</strain>
    </source>
</reference>